<reference evidence="8 9" key="1">
    <citation type="journal article" date="2022" name="Res Sq">
        <title>Evolution of multicellular longitudinally dividing oral cavity symbionts (Neisseriaceae).</title>
        <authorList>
            <person name="Nyongesa S."/>
            <person name="Weber P."/>
            <person name="Bernet E."/>
            <person name="Pullido F."/>
            <person name="Nieckarz M."/>
            <person name="Delaby M."/>
            <person name="Nieves C."/>
            <person name="Viehboeck T."/>
            <person name="Krause N."/>
            <person name="Rivera-Millot A."/>
            <person name="Nakamura A."/>
            <person name="Vischer N."/>
            <person name="VanNieuwenhze M."/>
            <person name="Brun Y."/>
            <person name="Cava F."/>
            <person name="Bulgheresi S."/>
            <person name="Veyrier F."/>
        </authorList>
    </citation>
    <scope>NUCLEOTIDE SEQUENCE [LARGE SCALE GENOMIC DNA]</scope>
    <source>
        <strain evidence="8 9">SN4</strain>
    </source>
</reference>
<comment type="cofactor">
    <cofactor evidence="1">
        <name>a divalent metal cation</name>
        <dbReference type="ChEBI" id="CHEBI:60240"/>
    </cofactor>
</comment>
<keyword evidence="9" id="KW-1185">Reference proteome</keyword>
<keyword evidence="2" id="KW-0540">Nuclease</keyword>
<evidence type="ECO:0000256" key="3">
    <source>
        <dbReference type="ARBA" id="ARBA00022759"/>
    </source>
</evidence>
<dbReference type="InterPro" id="IPR005229">
    <property type="entry name" value="YicC/YloC-like"/>
</dbReference>
<keyword evidence="3" id="KW-0255">Endonuclease</keyword>
<accession>A0ABY4E7D5</accession>
<evidence type="ECO:0000256" key="1">
    <source>
        <dbReference type="ARBA" id="ARBA00001968"/>
    </source>
</evidence>
<name>A0ABY4E7D5_9NEIS</name>
<comment type="similarity">
    <text evidence="5">Belongs to the YicC/YloC family.</text>
</comment>
<proteinExistence type="inferred from homology"/>
<dbReference type="Pfam" id="PF03755">
    <property type="entry name" value="YicC-like_N"/>
    <property type="match status" value="1"/>
</dbReference>
<evidence type="ECO:0000313" key="9">
    <source>
        <dbReference type="Proteomes" id="UP000832011"/>
    </source>
</evidence>
<dbReference type="NCBIfam" id="TIGR00255">
    <property type="entry name" value="YicC/YloC family endoribonuclease"/>
    <property type="match status" value="1"/>
</dbReference>
<dbReference type="InterPro" id="IPR013551">
    <property type="entry name" value="YicC-like_C"/>
</dbReference>
<protein>
    <submittedName>
        <fullName evidence="8">YicC family protein</fullName>
    </submittedName>
</protein>
<evidence type="ECO:0000259" key="6">
    <source>
        <dbReference type="Pfam" id="PF03755"/>
    </source>
</evidence>
<dbReference type="EMBL" id="CP091511">
    <property type="protein sequence ID" value="UOO91310.1"/>
    <property type="molecule type" value="Genomic_DNA"/>
</dbReference>
<feature type="domain" description="Endoribonuclease YicC-like N-terminal" evidence="6">
    <location>
        <begin position="1"/>
        <end position="149"/>
    </location>
</feature>
<evidence type="ECO:0000256" key="4">
    <source>
        <dbReference type="ARBA" id="ARBA00022801"/>
    </source>
</evidence>
<feature type="domain" description="Endoribonuclease YicC-like C-terminal" evidence="7">
    <location>
        <begin position="170"/>
        <end position="284"/>
    </location>
</feature>
<evidence type="ECO:0000256" key="2">
    <source>
        <dbReference type="ARBA" id="ARBA00022722"/>
    </source>
</evidence>
<dbReference type="RefSeq" id="WP_058358046.1">
    <property type="nucleotide sequence ID" value="NZ_CABKVG010000010.1"/>
</dbReference>
<evidence type="ECO:0000313" key="8">
    <source>
        <dbReference type="EMBL" id="UOO91310.1"/>
    </source>
</evidence>
<dbReference type="Proteomes" id="UP000832011">
    <property type="component" value="Chromosome"/>
</dbReference>
<dbReference type="PANTHER" id="PTHR30636:SF3">
    <property type="entry name" value="UPF0701 PROTEIN YICC"/>
    <property type="match status" value="1"/>
</dbReference>
<dbReference type="InterPro" id="IPR013527">
    <property type="entry name" value="YicC-like_N"/>
</dbReference>
<dbReference type="PANTHER" id="PTHR30636">
    <property type="entry name" value="UPF0701 PROTEIN YICC"/>
    <property type="match status" value="1"/>
</dbReference>
<dbReference type="Pfam" id="PF08340">
    <property type="entry name" value="YicC-like_C"/>
    <property type="match status" value="1"/>
</dbReference>
<organism evidence="8 9">
    <name type="scientific">Vitreoscilla massiliensis</name>
    <dbReference type="NCBI Taxonomy" id="1689272"/>
    <lineage>
        <taxon>Bacteria</taxon>
        <taxon>Pseudomonadati</taxon>
        <taxon>Pseudomonadota</taxon>
        <taxon>Betaproteobacteria</taxon>
        <taxon>Neisseriales</taxon>
        <taxon>Neisseriaceae</taxon>
        <taxon>Vitreoscilla</taxon>
    </lineage>
</organism>
<keyword evidence="4" id="KW-0378">Hydrolase</keyword>
<sequence length="284" mass="31970">MTGFASAQQDFGRERINLELRAVNHRYLDLQFKMADDLRVLEGKMRESIAAAVARGKLECRVYIQAIAEQSGLHLNRELVDELAAINSDLTTEYPHLQALSVADILRFPGVVAQSETDAEGLQAAVLGMLSSALQDFNASRKREGEKLAQHLLERLAQMRVIVDELQAVFPNLVQAHLDKSEQRLREALDTIEDDRIKQEFAIFMQKADVDEEMSRLKGHITEVERIVSEGKGAVGKRLDFLMQELNREANTLGSKAIAIECSNASMQLKVLIEQMREQVQNIE</sequence>
<gene>
    <name evidence="8" type="ORF">LVJ82_18195</name>
</gene>
<evidence type="ECO:0000259" key="7">
    <source>
        <dbReference type="Pfam" id="PF08340"/>
    </source>
</evidence>
<evidence type="ECO:0000256" key="5">
    <source>
        <dbReference type="ARBA" id="ARBA00035648"/>
    </source>
</evidence>